<reference evidence="2" key="1">
    <citation type="submission" date="2021-01" db="EMBL/GenBank/DDBJ databases">
        <authorList>
            <person name="Corre E."/>
            <person name="Pelletier E."/>
            <person name="Niang G."/>
            <person name="Scheremetjew M."/>
            <person name="Finn R."/>
            <person name="Kale V."/>
            <person name="Holt S."/>
            <person name="Cochrane G."/>
            <person name="Meng A."/>
            <person name="Brown T."/>
            <person name="Cohen L."/>
        </authorList>
    </citation>
    <scope>NUCLEOTIDE SEQUENCE</scope>
    <source>
        <strain evidence="2">CCAP979/52</strain>
    </source>
</reference>
<name>A0A7S0LVC9_9CRYP</name>
<evidence type="ECO:0000256" key="1">
    <source>
        <dbReference type="SAM" id="Phobius"/>
    </source>
</evidence>
<accession>A0A7S0LVC9</accession>
<proteinExistence type="predicted"/>
<feature type="transmembrane region" description="Helical" evidence="1">
    <location>
        <begin position="12"/>
        <end position="30"/>
    </location>
</feature>
<evidence type="ECO:0000313" key="2">
    <source>
        <dbReference type="EMBL" id="CAD8623852.1"/>
    </source>
</evidence>
<gene>
    <name evidence="2" type="ORF">CCUR1050_LOCUS1527</name>
</gene>
<keyword evidence="1" id="KW-0472">Membrane</keyword>
<dbReference type="EMBL" id="HBEZ01002643">
    <property type="protein sequence ID" value="CAD8623852.1"/>
    <property type="molecule type" value="Transcribed_RNA"/>
</dbReference>
<dbReference type="AlphaFoldDB" id="A0A7S0LVC9"/>
<organism evidence="2">
    <name type="scientific">Cryptomonas curvata</name>
    <dbReference type="NCBI Taxonomy" id="233186"/>
    <lineage>
        <taxon>Eukaryota</taxon>
        <taxon>Cryptophyceae</taxon>
        <taxon>Cryptomonadales</taxon>
        <taxon>Cryptomonadaceae</taxon>
        <taxon>Cryptomonas</taxon>
    </lineage>
</organism>
<feature type="transmembrane region" description="Helical" evidence="1">
    <location>
        <begin position="50"/>
        <end position="75"/>
    </location>
</feature>
<protein>
    <submittedName>
        <fullName evidence="2">Uncharacterized protein</fullName>
    </submittedName>
</protein>
<keyword evidence="1" id="KW-0812">Transmembrane</keyword>
<sequence>MIGRNFVLLVRGDFIASIPFIVIAVVGLLAQESGLSAFPVSLAIANRSDWLLDITILVGISFIALSGAIAACTYSNGGELPTAFRPLQKGLRGALRSGG</sequence>
<keyword evidence="1" id="KW-1133">Transmembrane helix</keyword>